<dbReference type="GO" id="GO:0006352">
    <property type="term" value="P:DNA-templated transcription initiation"/>
    <property type="evidence" value="ECO:0007669"/>
    <property type="project" value="InterPro"/>
</dbReference>
<feature type="domain" description="RNA polymerase sigma-70 region 2" evidence="2">
    <location>
        <begin position="97"/>
        <end position="131"/>
    </location>
</feature>
<dbReference type="AlphaFoldDB" id="A0A423UQE5"/>
<protein>
    <recommendedName>
        <fullName evidence="2">RNA polymerase sigma-70 region 2 domain-containing protein</fullName>
    </recommendedName>
</protein>
<dbReference type="EMBL" id="QWFA01000295">
    <property type="protein sequence ID" value="ROV64557.1"/>
    <property type="molecule type" value="Genomic_DNA"/>
</dbReference>
<organism evidence="3 4">
    <name type="scientific">Streptomyces globisporus</name>
    <dbReference type="NCBI Taxonomy" id="1908"/>
    <lineage>
        <taxon>Bacteria</taxon>
        <taxon>Bacillati</taxon>
        <taxon>Actinomycetota</taxon>
        <taxon>Actinomycetes</taxon>
        <taxon>Kitasatosporales</taxon>
        <taxon>Streptomycetaceae</taxon>
        <taxon>Streptomyces</taxon>
    </lineage>
</organism>
<evidence type="ECO:0000313" key="3">
    <source>
        <dbReference type="EMBL" id="ROV64557.1"/>
    </source>
</evidence>
<dbReference type="Gene3D" id="1.10.1740.10">
    <property type="match status" value="1"/>
</dbReference>
<dbReference type="Pfam" id="PF04542">
    <property type="entry name" value="Sigma70_r2"/>
    <property type="match status" value="1"/>
</dbReference>
<evidence type="ECO:0000259" key="2">
    <source>
        <dbReference type="Pfam" id="PF04542"/>
    </source>
</evidence>
<evidence type="ECO:0000313" key="4">
    <source>
        <dbReference type="Proteomes" id="UP000285596"/>
    </source>
</evidence>
<sequence length="141" mass="15224">MCPRVSERLRSLVEQGVRRNRTAHPPPGSPAGVGQMNGEAVNSTTSLCATCCLLGTFPEQTTVVQQCKGAAGSAIGSYDTLGVICTLDAEFTRFVAETETTLYRHAYRLCGNHAQAQDLVQSGYLKTWTSWLAHGPKDPDH</sequence>
<dbReference type="SUPFAM" id="SSF88946">
    <property type="entry name" value="Sigma2 domain of RNA polymerase sigma factors"/>
    <property type="match status" value="1"/>
</dbReference>
<comment type="caution">
    <text evidence="3">The sequence shown here is derived from an EMBL/GenBank/DDBJ whole genome shotgun (WGS) entry which is preliminary data.</text>
</comment>
<accession>A0A423UQE5</accession>
<dbReference type="Proteomes" id="UP000285596">
    <property type="component" value="Unassembled WGS sequence"/>
</dbReference>
<dbReference type="InterPro" id="IPR013325">
    <property type="entry name" value="RNA_pol_sigma_r2"/>
</dbReference>
<dbReference type="InterPro" id="IPR007627">
    <property type="entry name" value="RNA_pol_sigma70_r2"/>
</dbReference>
<gene>
    <name evidence="3" type="ORF">D3105_32170</name>
</gene>
<evidence type="ECO:0000256" key="1">
    <source>
        <dbReference type="SAM" id="MobiDB-lite"/>
    </source>
</evidence>
<proteinExistence type="predicted"/>
<name>A0A423UQE5_STRGL</name>
<reference evidence="3 4" key="1">
    <citation type="submission" date="2018-08" db="EMBL/GenBank/DDBJ databases">
        <title>Streptomyces globisporus 1912-4Crt, whole genome shotgun sequence.</title>
        <authorList>
            <person name="Matselyukh B."/>
        </authorList>
    </citation>
    <scope>NUCLEOTIDE SEQUENCE [LARGE SCALE GENOMIC DNA]</scope>
    <source>
        <strain evidence="3 4">1912-4Crt</strain>
    </source>
</reference>
<dbReference type="GO" id="GO:0003700">
    <property type="term" value="F:DNA-binding transcription factor activity"/>
    <property type="evidence" value="ECO:0007669"/>
    <property type="project" value="InterPro"/>
</dbReference>
<feature type="region of interest" description="Disordered" evidence="1">
    <location>
        <begin position="15"/>
        <end position="36"/>
    </location>
</feature>